<accession>A0ABU1SA29</accession>
<dbReference type="Gene3D" id="3.40.50.10490">
    <property type="entry name" value="Glucose-6-phosphate isomerase like protein, domain 1"/>
    <property type="match status" value="1"/>
</dbReference>
<dbReference type="InterPro" id="IPR000281">
    <property type="entry name" value="HTH_RpiR"/>
</dbReference>
<feature type="domain" description="HTH rpiR-type" evidence="5">
    <location>
        <begin position="11"/>
        <end position="87"/>
    </location>
</feature>
<feature type="domain" description="SIS" evidence="6">
    <location>
        <begin position="137"/>
        <end position="277"/>
    </location>
</feature>
<comment type="caution">
    <text evidence="7">The sequence shown here is derived from an EMBL/GenBank/DDBJ whole genome shotgun (WGS) entry which is preliminary data.</text>
</comment>
<dbReference type="PROSITE" id="PS51071">
    <property type="entry name" value="HTH_RPIR"/>
    <property type="match status" value="1"/>
</dbReference>
<keyword evidence="3" id="KW-0804">Transcription</keyword>
<dbReference type="GO" id="GO:0003677">
    <property type="term" value="F:DNA binding"/>
    <property type="evidence" value="ECO:0007669"/>
    <property type="project" value="UniProtKB-KW"/>
</dbReference>
<dbReference type="InterPro" id="IPR046348">
    <property type="entry name" value="SIS_dom_sf"/>
</dbReference>
<sequence length="315" mass="33472">MSRSNVVGNVPTIAQRIALHRSAMPTAMSKIADVITDHPSAAVELTITELAERAGTSPATVTRFCRAIGFDGYTQFRVGVASESGRGDADATWQADIGREFGPDDSSDRVLRTLLSLHIRSLETTTAWLNLSDVEDVARAIAASRHVDIYGVGGSSVIADEFQGRLYRIGVNSHSWSDVHEGLTSAVLQDTGSVAVGISNTGRTEETIQMLSQAGAAGAFTVALTHDADSWLASVADIALTTAAATPYLRPDDLSVKHSQLLVIDLLYLLVAQHTFGQAAGRLAASSMAVSGHRRTRRPPARSSNRPANRPKEAS</sequence>
<evidence type="ECO:0000256" key="4">
    <source>
        <dbReference type="SAM" id="MobiDB-lite"/>
    </source>
</evidence>
<evidence type="ECO:0000313" key="7">
    <source>
        <dbReference type="EMBL" id="MDR6866436.1"/>
    </source>
</evidence>
<dbReference type="InterPro" id="IPR036388">
    <property type="entry name" value="WH-like_DNA-bd_sf"/>
</dbReference>
<evidence type="ECO:0000259" key="5">
    <source>
        <dbReference type="PROSITE" id="PS51071"/>
    </source>
</evidence>
<feature type="region of interest" description="Disordered" evidence="4">
    <location>
        <begin position="287"/>
        <end position="315"/>
    </location>
</feature>
<dbReference type="CDD" id="cd05013">
    <property type="entry name" value="SIS_RpiR"/>
    <property type="match status" value="1"/>
</dbReference>
<dbReference type="Proteomes" id="UP001259347">
    <property type="component" value="Unassembled WGS sequence"/>
</dbReference>
<dbReference type="Pfam" id="PF01418">
    <property type="entry name" value="HTH_6"/>
    <property type="match status" value="1"/>
</dbReference>
<protein>
    <submittedName>
        <fullName evidence="7">DNA-binding MurR/RpiR family transcriptional regulator</fullName>
    </submittedName>
</protein>
<gene>
    <name evidence="7" type="ORF">J2Y69_001028</name>
</gene>
<evidence type="ECO:0000256" key="3">
    <source>
        <dbReference type="ARBA" id="ARBA00023163"/>
    </source>
</evidence>
<keyword evidence="8" id="KW-1185">Reference proteome</keyword>
<dbReference type="PANTHER" id="PTHR30514">
    <property type="entry name" value="GLUCOKINASE"/>
    <property type="match status" value="1"/>
</dbReference>
<evidence type="ECO:0000259" key="6">
    <source>
        <dbReference type="PROSITE" id="PS51464"/>
    </source>
</evidence>
<dbReference type="PANTHER" id="PTHR30514:SF1">
    <property type="entry name" value="HTH-TYPE TRANSCRIPTIONAL REGULATOR HEXR-RELATED"/>
    <property type="match status" value="1"/>
</dbReference>
<dbReference type="EMBL" id="JAVDUM010000003">
    <property type="protein sequence ID" value="MDR6866436.1"/>
    <property type="molecule type" value="Genomic_DNA"/>
</dbReference>
<organism evidence="7 8">
    <name type="scientific">Microbacterium resistens</name>
    <dbReference type="NCBI Taxonomy" id="156977"/>
    <lineage>
        <taxon>Bacteria</taxon>
        <taxon>Bacillati</taxon>
        <taxon>Actinomycetota</taxon>
        <taxon>Actinomycetes</taxon>
        <taxon>Micrococcales</taxon>
        <taxon>Microbacteriaceae</taxon>
        <taxon>Microbacterium</taxon>
    </lineage>
</organism>
<evidence type="ECO:0000313" key="8">
    <source>
        <dbReference type="Proteomes" id="UP001259347"/>
    </source>
</evidence>
<dbReference type="InterPro" id="IPR047640">
    <property type="entry name" value="RpiR-like"/>
</dbReference>
<dbReference type="InterPro" id="IPR001347">
    <property type="entry name" value="SIS_dom"/>
</dbReference>
<dbReference type="InterPro" id="IPR009057">
    <property type="entry name" value="Homeodomain-like_sf"/>
</dbReference>
<dbReference type="PROSITE" id="PS51464">
    <property type="entry name" value="SIS"/>
    <property type="match status" value="1"/>
</dbReference>
<dbReference type="Gene3D" id="1.10.10.10">
    <property type="entry name" value="Winged helix-like DNA-binding domain superfamily/Winged helix DNA-binding domain"/>
    <property type="match status" value="1"/>
</dbReference>
<dbReference type="SUPFAM" id="SSF46689">
    <property type="entry name" value="Homeodomain-like"/>
    <property type="match status" value="1"/>
</dbReference>
<dbReference type="InterPro" id="IPR035472">
    <property type="entry name" value="RpiR-like_SIS"/>
</dbReference>
<keyword evidence="2 7" id="KW-0238">DNA-binding</keyword>
<keyword evidence="1" id="KW-0805">Transcription regulation</keyword>
<proteinExistence type="predicted"/>
<name>A0ABU1SA29_9MICO</name>
<evidence type="ECO:0000256" key="2">
    <source>
        <dbReference type="ARBA" id="ARBA00023125"/>
    </source>
</evidence>
<reference evidence="7 8" key="1">
    <citation type="submission" date="2023-07" db="EMBL/GenBank/DDBJ databases">
        <title>Sorghum-associated microbial communities from plants grown in Nebraska, USA.</title>
        <authorList>
            <person name="Schachtman D."/>
        </authorList>
    </citation>
    <scope>NUCLEOTIDE SEQUENCE [LARGE SCALE GENOMIC DNA]</scope>
    <source>
        <strain evidence="7 8">2980</strain>
    </source>
</reference>
<dbReference type="Pfam" id="PF01380">
    <property type="entry name" value="SIS"/>
    <property type="match status" value="1"/>
</dbReference>
<evidence type="ECO:0000256" key="1">
    <source>
        <dbReference type="ARBA" id="ARBA00023015"/>
    </source>
</evidence>
<dbReference type="SUPFAM" id="SSF53697">
    <property type="entry name" value="SIS domain"/>
    <property type="match status" value="1"/>
</dbReference>